<protein>
    <submittedName>
        <fullName evidence="1">Uncharacterized protein</fullName>
    </submittedName>
</protein>
<comment type="caution">
    <text evidence="1">The sequence shown here is derived from an EMBL/GenBank/DDBJ whole genome shotgun (WGS) entry which is preliminary data.</text>
</comment>
<dbReference type="AlphaFoldDB" id="A0A8X6VEK0"/>
<proteinExistence type="predicted"/>
<accession>A0A8X6VEK0</accession>
<evidence type="ECO:0000313" key="1">
    <source>
        <dbReference type="EMBL" id="GFY09754.1"/>
    </source>
</evidence>
<dbReference type="EMBL" id="BMAU01021292">
    <property type="protein sequence ID" value="GFY09754.1"/>
    <property type="molecule type" value="Genomic_DNA"/>
</dbReference>
<reference evidence="1" key="1">
    <citation type="submission" date="2020-08" db="EMBL/GenBank/DDBJ databases">
        <title>Multicomponent nature underlies the extraordinary mechanical properties of spider dragline silk.</title>
        <authorList>
            <person name="Kono N."/>
            <person name="Nakamura H."/>
            <person name="Mori M."/>
            <person name="Yoshida Y."/>
            <person name="Ohtoshi R."/>
            <person name="Malay A.D."/>
            <person name="Moran D.A.P."/>
            <person name="Tomita M."/>
            <person name="Numata K."/>
            <person name="Arakawa K."/>
        </authorList>
    </citation>
    <scope>NUCLEOTIDE SEQUENCE</scope>
</reference>
<keyword evidence="2" id="KW-1185">Reference proteome</keyword>
<dbReference type="Proteomes" id="UP000887159">
    <property type="component" value="Unassembled WGS sequence"/>
</dbReference>
<name>A0A8X6VEK0_TRICX</name>
<organism evidence="1 2">
    <name type="scientific">Trichonephila clavipes</name>
    <name type="common">Golden silk orbweaver</name>
    <name type="synonym">Nephila clavipes</name>
    <dbReference type="NCBI Taxonomy" id="2585209"/>
    <lineage>
        <taxon>Eukaryota</taxon>
        <taxon>Metazoa</taxon>
        <taxon>Ecdysozoa</taxon>
        <taxon>Arthropoda</taxon>
        <taxon>Chelicerata</taxon>
        <taxon>Arachnida</taxon>
        <taxon>Araneae</taxon>
        <taxon>Araneomorphae</taxon>
        <taxon>Entelegynae</taxon>
        <taxon>Araneoidea</taxon>
        <taxon>Nephilidae</taxon>
        <taxon>Trichonephila</taxon>
    </lineage>
</organism>
<sequence>MALPAGCSQRDATDWRKEQSLQDGCRLFTWKFFFHIQQQGHEKAEEPLSAYVVVRLMPSNDPVQVSKLCGDFGRPYGVFLELIPQLGDHFRTICNHQAAAS</sequence>
<evidence type="ECO:0000313" key="2">
    <source>
        <dbReference type="Proteomes" id="UP000887159"/>
    </source>
</evidence>
<gene>
    <name evidence="1" type="ORF">TNCV_3697161</name>
</gene>